<dbReference type="InterPro" id="IPR036942">
    <property type="entry name" value="Beta-barrel_TonB_sf"/>
</dbReference>
<gene>
    <name evidence="8" type="ORF">FHR21_001262</name>
</gene>
<dbReference type="Gene3D" id="2.40.170.20">
    <property type="entry name" value="TonB-dependent receptor, beta-barrel domain"/>
    <property type="match status" value="1"/>
</dbReference>
<evidence type="ECO:0000313" key="9">
    <source>
        <dbReference type="Proteomes" id="UP000537161"/>
    </source>
</evidence>
<dbReference type="Pfam" id="PF07715">
    <property type="entry name" value="Plug"/>
    <property type="match status" value="1"/>
</dbReference>
<keyword evidence="8" id="KW-0675">Receptor</keyword>
<dbReference type="Pfam" id="PF00593">
    <property type="entry name" value="TonB_dep_Rec_b-barrel"/>
    <property type="match status" value="1"/>
</dbReference>
<dbReference type="EMBL" id="JACIJH010000002">
    <property type="protein sequence ID" value="MBB5705929.1"/>
    <property type="molecule type" value="Genomic_DNA"/>
</dbReference>
<dbReference type="AlphaFoldDB" id="A0A7W9EPX6"/>
<protein>
    <submittedName>
        <fullName evidence="8">Outer membrane receptor protein involved in Fe transport</fullName>
    </submittedName>
</protein>
<organism evidence="8 9">
    <name type="scientific">Sphingopyxis panaciterrulae</name>
    <dbReference type="NCBI Taxonomy" id="462372"/>
    <lineage>
        <taxon>Bacteria</taxon>
        <taxon>Pseudomonadati</taxon>
        <taxon>Pseudomonadota</taxon>
        <taxon>Alphaproteobacteria</taxon>
        <taxon>Sphingomonadales</taxon>
        <taxon>Sphingomonadaceae</taxon>
        <taxon>Sphingopyxis</taxon>
    </lineage>
</organism>
<feature type="domain" description="TonB-dependent receptor-like beta-barrel" evidence="6">
    <location>
        <begin position="232"/>
        <end position="633"/>
    </location>
</feature>
<dbReference type="RefSeq" id="WP_184096329.1">
    <property type="nucleotide sequence ID" value="NZ_JACIJH010000002.1"/>
</dbReference>
<comment type="caution">
    <text evidence="8">The sequence shown here is derived from an EMBL/GenBank/DDBJ whole genome shotgun (WGS) entry which is preliminary data.</text>
</comment>
<comment type="subcellular location">
    <subcellularLocation>
        <location evidence="1 4">Cell outer membrane</location>
    </subcellularLocation>
</comment>
<keyword evidence="5" id="KW-0732">Signal</keyword>
<evidence type="ECO:0000259" key="7">
    <source>
        <dbReference type="Pfam" id="PF07715"/>
    </source>
</evidence>
<dbReference type="InterPro" id="IPR037066">
    <property type="entry name" value="Plug_dom_sf"/>
</dbReference>
<evidence type="ECO:0000259" key="6">
    <source>
        <dbReference type="Pfam" id="PF00593"/>
    </source>
</evidence>
<dbReference type="PANTHER" id="PTHR40980:SF4">
    <property type="entry name" value="TONB-DEPENDENT RECEPTOR-LIKE BETA-BARREL DOMAIN-CONTAINING PROTEIN"/>
    <property type="match status" value="1"/>
</dbReference>
<dbReference type="SUPFAM" id="SSF56935">
    <property type="entry name" value="Porins"/>
    <property type="match status" value="1"/>
</dbReference>
<sequence length="678" mass="74979">MTHRVSIMLRCALSLTALAMASPLYAQTSDSAGTTSYAADFFTRSQPTTAYDMVALLPGFRLQEGNAEVRGYSGSGGNVLIDGTRPASKEETLETILKRIPARLVDHIELVRNSAAGYDMQGYALLANVVRKQEARLSGRLEGEYAVFRHGYSSPRVAGTLSYRSGDRLIELQAARYRQIDDEHGFGSRNRFTPDGAPLRLVDYEQPEGTSYTEISGQYRQPLFGGTFHANGLFKSSQMFADVRHDIYYPAPALILATERNNTRATEAQVEYDHGIGASSRLELLAIRRDNRLHGVDTSSEDGLDEVNATDTTASETILRGVLRRSGKLLSIDLGAEGALNVLDSHVALTENGVDVPLPADDVRVEENRAEFFLTGTWRPAAGLSIETGMRYEISRLSQTGDSELRKSLSYFKPRLLVSWAASPRDRLRLQVEREVGQLDFEDFVSSPSLTSGTVTAGNKDLEPDSLVRYEAAWERRIGDGSLVVAARHESISNLVDRVVVVSDDGTFDSAGNIGHATRDEVEANLNLPLDPLGLRGLTVKGNALFRRSRVRDPLTGAKRRISGDPPVEADVSLTYDMPRHGLRMGINYIVKKTEIEFKVDEIERDIVSDRVDAFVEYKPSAHWTLRAFAKNLTDSPTIRDRDVYSALRGTSGVDFHEIRTLRSGRYFGINVQWAFGS</sequence>
<dbReference type="InterPro" id="IPR000531">
    <property type="entry name" value="Beta-barrel_TonB"/>
</dbReference>
<evidence type="ECO:0000313" key="8">
    <source>
        <dbReference type="EMBL" id="MBB5705929.1"/>
    </source>
</evidence>
<feature type="chain" id="PRO_5031440280" evidence="5">
    <location>
        <begin position="27"/>
        <end position="678"/>
    </location>
</feature>
<keyword evidence="2 4" id="KW-0472">Membrane</keyword>
<dbReference type="PANTHER" id="PTHR40980">
    <property type="entry name" value="PLUG DOMAIN-CONTAINING PROTEIN"/>
    <property type="match status" value="1"/>
</dbReference>
<dbReference type="Proteomes" id="UP000537161">
    <property type="component" value="Unassembled WGS sequence"/>
</dbReference>
<reference evidence="8 9" key="1">
    <citation type="submission" date="2020-08" db="EMBL/GenBank/DDBJ databases">
        <title>Genomic Encyclopedia of Type Strains, Phase IV (KMG-IV): sequencing the most valuable type-strain genomes for metagenomic binning, comparative biology and taxonomic classification.</title>
        <authorList>
            <person name="Goeker M."/>
        </authorList>
    </citation>
    <scope>NUCLEOTIDE SEQUENCE [LARGE SCALE GENOMIC DNA]</scope>
    <source>
        <strain evidence="8 9">DSM 27163</strain>
    </source>
</reference>
<evidence type="ECO:0000256" key="1">
    <source>
        <dbReference type="ARBA" id="ARBA00004442"/>
    </source>
</evidence>
<comment type="similarity">
    <text evidence="4">Belongs to the TonB-dependent receptor family.</text>
</comment>
<dbReference type="GO" id="GO:0009279">
    <property type="term" value="C:cell outer membrane"/>
    <property type="evidence" value="ECO:0007669"/>
    <property type="project" value="UniProtKB-SubCell"/>
</dbReference>
<evidence type="ECO:0000256" key="4">
    <source>
        <dbReference type="RuleBase" id="RU003357"/>
    </source>
</evidence>
<evidence type="ECO:0000256" key="3">
    <source>
        <dbReference type="ARBA" id="ARBA00023237"/>
    </source>
</evidence>
<dbReference type="Gene3D" id="2.170.130.10">
    <property type="entry name" value="TonB-dependent receptor, plug domain"/>
    <property type="match status" value="1"/>
</dbReference>
<accession>A0A7W9EPX6</accession>
<keyword evidence="9" id="KW-1185">Reference proteome</keyword>
<feature type="domain" description="TonB-dependent receptor plug" evidence="7">
    <location>
        <begin position="33"/>
        <end position="119"/>
    </location>
</feature>
<evidence type="ECO:0000256" key="2">
    <source>
        <dbReference type="ARBA" id="ARBA00023136"/>
    </source>
</evidence>
<keyword evidence="3" id="KW-0998">Cell outer membrane</keyword>
<feature type="signal peptide" evidence="5">
    <location>
        <begin position="1"/>
        <end position="26"/>
    </location>
</feature>
<name>A0A7W9EPX6_9SPHN</name>
<evidence type="ECO:0000256" key="5">
    <source>
        <dbReference type="SAM" id="SignalP"/>
    </source>
</evidence>
<proteinExistence type="inferred from homology"/>
<dbReference type="InterPro" id="IPR012910">
    <property type="entry name" value="Plug_dom"/>
</dbReference>
<keyword evidence="4" id="KW-0798">TonB box</keyword>